<evidence type="ECO:0000259" key="1">
    <source>
        <dbReference type="Pfam" id="PF00733"/>
    </source>
</evidence>
<protein>
    <recommendedName>
        <fullName evidence="1">Asparagine synthetase domain-containing protein</fullName>
    </recommendedName>
</protein>
<dbReference type="Proteomes" id="UP000471435">
    <property type="component" value="Unassembled WGS sequence"/>
</dbReference>
<dbReference type="GO" id="GO:0006529">
    <property type="term" value="P:asparagine biosynthetic process"/>
    <property type="evidence" value="ECO:0007669"/>
    <property type="project" value="InterPro"/>
</dbReference>
<proteinExistence type="predicted"/>
<dbReference type="Pfam" id="PF00733">
    <property type="entry name" value="Asn_synthase"/>
    <property type="match status" value="1"/>
</dbReference>
<name>A0A6I4V265_9SPHN</name>
<feature type="domain" description="Asparagine synthetase" evidence="1">
    <location>
        <begin position="138"/>
        <end position="511"/>
    </location>
</feature>
<dbReference type="InterPro" id="IPR001962">
    <property type="entry name" value="Asn_synthase"/>
</dbReference>
<organism evidence="2 3">
    <name type="scientific">Pontixanthobacter luteolus</name>
    <dbReference type="NCBI Taxonomy" id="295089"/>
    <lineage>
        <taxon>Bacteria</taxon>
        <taxon>Pseudomonadati</taxon>
        <taxon>Pseudomonadota</taxon>
        <taxon>Alphaproteobacteria</taxon>
        <taxon>Sphingomonadales</taxon>
        <taxon>Erythrobacteraceae</taxon>
        <taxon>Pontixanthobacter</taxon>
    </lineage>
</organism>
<dbReference type="AlphaFoldDB" id="A0A6I4V265"/>
<dbReference type="InterPro" id="IPR014729">
    <property type="entry name" value="Rossmann-like_a/b/a_fold"/>
</dbReference>
<gene>
    <name evidence="2" type="ORF">GRI43_10415</name>
</gene>
<reference evidence="2 3" key="1">
    <citation type="submission" date="2019-12" db="EMBL/GenBank/DDBJ databases">
        <title>Genomic-based taxomic classification of the family Erythrobacteraceae.</title>
        <authorList>
            <person name="Xu L."/>
        </authorList>
    </citation>
    <scope>NUCLEOTIDE SEQUENCE [LARGE SCALE GENOMIC DNA]</scope>
    <source>
        <strain evidence="2 3">SW-109</strain>
    </source>
</reference>
<accession>A0A6I4V265</accession>
<dbReference type="Gene3D" id="3.40.50.620">
    <property type="entry name" value="HUPs"/>
    <property type="match status" value="1"/>
</dbReference>
<comment type="caution">
    <text evidence="2">The sequence shown here is derived from an EMBL/GenBank/DDBJ whole genome shotgun (WGS) entry which is preliminary data.</text>
</comment>
<dbReference type="GO" id="GO:0004066">
    <property type="term" value="F:asparagine synthase (glutamine-hydrolyzing) activity"/>
    <property type="evidence" value="ECO:0007669"/>
    <property type="project" value="InterPro"/>
</dbReference>
<sequence length="545" mass="60597">MIYQAAVARWGETADCRLVGNYAAISAMPDGSLRLARSPWNAPPLYYANNCERAVASPLLRALFAAGVPRDLDYDYVIDQLAYDFRDGDDACWYRGVSKVPQGSVTILKRGSTQTDCWYRVDDICRSDPRGAAERALELVRDASEHALNIADSPALALSGGLDSSITASCLIEALPASQQLKTISFGQDSEWPGASSPDTMGDEIPLVREFAKMHPRISMHVADRAIGDFDHRTREMAAAMQIFAPGLANVGKFHGIYAKASQLGCDTLFSAELANQSFSADGRWAYAEYARAGKWGELLRLLANRPGDDRPILRKIAALSILPHLPAAARRGLRALVHPQRRDMVRLLTPLSVEALGNQRSRATLRASQSDWEDLTFPLNRQQAARHDYLAADSVGEDVNLAFEQLYGVRRRDVTAYRPLIEFCIGLPTESFACDGAERKLAKQMAKGRMPEEQRLNPRYGQHNADWHTRIGRRRGTLLTGIAAMRDHEFLSRTLDLDRIETLLRDWPEQPSLDIDADWPRMLAIPRAVLAAQFIGLIEGRNDL</sequence>
<dbReference type="Gene3D" id="3.60.20.10">
    <property type="entry name" value="Glutamine Phosphoribosylpyrophosphate, subunit 1, domain 1"/>
    <property type="match status" value="1"/>
</dbReference>
<evidence type="ECO:0000313" key="2">
    <source>
        <dbReference type="EMBL" id="MXP47795.1"/>
    </source>
</evidence>
<dbReference type="SUPFAM" id="SSF56235">
    <property type="entry name" value="N-terminal nucleophile aminohydrolases (Ntn hydrolases)"/>
    <property type="match status" value="1"/>
</dbReference>
<keyword evidence="3" id="KW-1185">Reference proteome</keyword>
<dbReference type="SUPFAM" id="SSF52402">
    <property type="entry name" value="Adenine nucleotide alpha hydrolases-like"/>
    <property type="match status" value="1"/>
</dbReference>
<dbReference type="EMBL" id="WTYP01000002">
    <property type="protein sequence ID" value="MXP47795.1"/>
    <property type="molecule type" value="Genomic_DNA"/>
</dbReference>
<dbReference type="RefSeq" id="WP_160731049.1">
    <property type="nucleotide sequence ID" value="NZ_WTYP01000002.1"/>
</dbReference>
<dbReference type="InterPro" id="IPR029055">
    <property type="entry name" value="Ntn_hydrolases_N"/>
</dbReference>
<evidence type="ECO:0000313" key="3">
    <source>
        <dbReference type="Proteomes" id="UP000471435"/>
    </source>
</evidence>
<dbReference type="OrthoDB" id="9763290at2"/>